<dbReference type="Proteomes" id="UP000239757">
    <property type="component" value="Unassembled WGS sequence"/>
</dbReference>
<evidence type="ECO:0000313" key="2">
    <source>
        <dbReference type="Proteomes" id="UP000239757"/>
    </source>
</evidence>
<dbReference type="AlphaFoldDB" id="A0A2P5W747"/>
<evidence type="ECO:0000313" key="1">
    <source>
        <dbReference type="EMBL" id="PPR86923.1"/>
    </source>
</evidence>
<accession>A0A2P5W747</accession>
<organism evidence="1 2">
    <name type="scientific">Gossypium barbadense</name>
    <name type="common">Sea Island cotton</name>
    <name type="synonym">Hibiscus barbadensis</name>
    <dbReference type="NCBI Taxonomy" id="3634"/>
    <lineage>
        <taxon>Eukaryota</taxon>
        <taxon>Viridiplantae</taxon>
        <taxon>Streptophyta</taxon>
        <taxon>Embryophyta</taxon>
        <taxon>Tracheophyta</taxon>
        <taxon>Spermatophyta</taxon>
        <taxon>Magnoliopsida</taxon>
        <taxon>eudicotyledons</taxon>
        <taxon>Gunneridae</taxon>
        <taxon>Pentapetalae</taxon>
        <taxon>rosids</taxon>
        <taxon>malvids</taxon>
        <taxon>Malvales</taxon>
        <taxon>Malvaceae</taxon>
        <taxon>Malvoideae</taxon>
        <taxon>Gossypium</taxon>
    </lineage>
</organism>
<gene>
    <name evidence="1" type="ORF">GOBAR_AA33769</name>
</gene>
<sequence length="81" mass="8624">MCGYLISLANGSSPCPIALGVGCQLVLLLAEVSSDKCVLDKATFEGDVQRWYNNCPLCRGVGHKVTSVEVIEGSYEKVGKC</sequence>
<dbReference type="EMBL" id="KZ668797">
    <property type="protein sequence ID" value="PPR86923.1"/>
    <property type="molecule type" value="Genomic_DNA"/>
</dbReference>
<protein>
    <submittedName>
        <fullName evidence="1">Uncharacterized protein</fullName>
    </submittedName>
</protein>
<proteinExistence type="predicted"/>
<reference evidence="1 2" key="1">
    <citation type="submission" date="2015-01" db="EMBL/GenBank/DDBJ databases">
        <title>Genome of allotetraploid Gossypium barbadense reveals genomic plasticity and fiber elongation in cotton evolution.</title>
        <authorList>
            <person name="Chen X."/>
            <person name="Liu X."/>
            <person name="Zhao B."/>
            <person name="Zheng H."/>
            <person name="Hu Y."/>
            <person name="Lu G."/>
            <person name="Yang C."/>
            <person name="Chen J."/>
            <person name="Shan C."/>
            <person name="Zhang L."/>
            <person name="Zhou Y."/>
            <person name="Wang L."/>
            <person name="Guo W."/>
            <person name="Bai Y."/>
            <person name="Ruan J."/>
            <person name="Shangguan X."/>
            <person name="Mao Y."/>
            <person name="Jiang J."/>
            <person name="Zhu Y."/>
            <person name="Lei J."/>
            <person name="Kang H."/>
            <person name="Chen S."/>
            <person name="He X."/>
            <person name="Wang R."/>
            <person name="Wang Y."/>
            <person name="Chen J."/>
            <person name="Wang L."/>
            <person name="Yu S."/>
            <person name="Wang B."/>
            <person name="Wei J."/>
            <person name="Song S."/>
            <person name="Lu X."/>
            <person name="Gao Z."/>
            <person name="Gu W."/>
            <person name="Deng X."/>
            <person name="Ma D."/>
            <person name="Wang S."/>
            <person name="Liang W."/>
            <person name="Fang L."/>
            <person name="Cai C."/>
            <person name="Zhu X."/>
            <person name="Zhou B."/>
            <person name="Zhang Y."/>
            <person name="Chen Z."/>
            <person name="Xu S."/>
            <person name="Zhu R."/>
            <person name="Wang S."/>
            <person name="Zhang T."/>
            <person name="Zhao G."/>
        </authorList>
    </citation>
    <scope>NUCLEOTIDE SEQUENCE [LARGE SCALE GENOMIC DNA]</scope>
    <source>
        <strain evidence="2">cv. Xinhai21</strain>
        <tissue evidence="1">Leaf</tissue>
    </source>
</reference>
<name>A0A2P5W747_GOSBA</name>